<feature type="chain" id="PRO_5009941801" evidence="1">
    <location>
        <begin position="39"/>
        <end position="147"/>
    </location>
</feature>
<keyword evidence="3" id="KW-1185">Reference proteome</keyword>
<dbReference type="EMBL" id="FTNV01000001">
    <property type="protein sequence ID" value="SIS03657.1"/>
    <property type="molecule type" value="Genomic_DNA"/>
</dbReference>
<accession>A0A1N7FTS6</accession>
<dbReference type="PROSITE" id="PS51318">
    <property type="entry name" value="TAT"/>
    <property type="match status" value="1"/>
</dbReference>
<keyword evidence="1" id="KW-0732">Signal</keyword>
<feature type="signal peptide" evidence="1">
    <location>
        <begin position="1"/>
        <end position="38"/>
    </location>
</feature>
<dbReference type="InterPro" id="IPR006311">
    <property type="entry name" value="TAT_signal"/>
</dbReference>
<gene>
    <name evidence="2" type="ORF">SAMN05421666_1360</name>
</gene>
<dbReference type="InterPro" id="IPR024651">
    <property type="entry name" value="FAD-SLDH_ssu"/>
</dbReference>
<dbReference type="AlphaFoldDB" id="A0A1N7FTS6"/>
<dbReference type="Proteomes" id="UP000186019">
    <property type="component" value="Unassembled WGS sequence"/>
</dbReference>
<dbReference type="Pfam" id="PF12318">
    <property type="entry name" value="FAD-SLDH"/>
    <property type="match status" value="1"/>
</dbReference>
<proteinExistence type="predicted"/>
<name>A0A1N7FTS6_9RHOB</name>
<organism evidence="2 3">
    <name type="scientific">Roseovarius nanhaiticus</name>
    <dbReference type="NCBI Taxonomy" id="573024"/>
    <lineage>
        <taxon>Bacteria</taxon>
        <taxon>Pseudomonadati</taxon>
        <taxon>Pseudomonadota</taxon>
        <taxon>Alphaproteobacteria</taxon>
        <taxon>Rhodobacterales</taxon>
        <taxon>Roseobacteraceae</taxon>
        <taxon>Roseovarius</taxon>
    </lineage>
</organism>
<protein>
    <submittedName>
        <fullName evidence="2">Membrane bound FAD containing D-sorbitol dehydrogenase</fullName>
    </submittedName>
</protein>
<reference evidence="3" key="1">
    <citation type="submission" date="2017-01" db="EMBL/GenBank/DDBJ databases">
        <authorList>
            <person name="Varghese N."/>
            <person name="Submissions S."/>
        </authorList>
    </citation>
    <scope>NUCLEOTIDE SEQUENCE [LARGE SCALE GENOMIC DNA]</scope>
    <source>
        <strain evidence="3">DSM 29590</strain>
    </source>
</reference>
<dbReference type="STRING" id="573024.SAMN05216208_0776"/>
<evidence type="ECO:0000313" key="2">
    <source>
        <dbReference type="EMBL" id="SIS03657.1"/>
    </source>
</evidence>
<sequence>MPNSNSAQQASMTRRSLLCAASSLPVLALAQWPARALAAEFDVGAFLRLSQELTARDALSESIGADLLKAFAATDRAADLAALADGAEDDDLANAVVASWYSGISPDPEDTQVASYTEALMWDAMDFTKPQGMCGGGMGYWNDAPDA</sequence>
<evidence type="ECO:0000256" key="1">
    <source>
        <dbReference type="SAM" id="SignalP"/>
    </source>
</evidence>
<evidence type="ECO:0000313" key="3">
    <source>
        <dbReference type="Proteomes" id="UP000186019"/>
    </source>
</evidence>